<organism evidence="8 9">
    <name type="scientific">Vreelandella venusta</name>
    <dbReference type="NCBI Taxonomy" id="44935"/>
    <lineage>
        <taxon>Bacteria</taxon>
        <taxon>Pseudomonadati</taxon>
        <taxon>Pseudomonadota</taxon>
        <taxon>Gammaproteobacteria</taxon>
        <taxon>Oceanospirillales</taxon>
        <taxon>Halomonadaceae</taxon>
        <taxon>Vreelandella</taxon>
    </lineage>
</organism>
<dbReference type="InterPro" id="IPR047187">
    <property type="entry name" value="SF1_C_Upf1"/>
</dbReference>
<dbReference type="Pfam" id="PF13087">
    <property type="entry name" value="AAA_12"/>
    <property type="match status" value="1"/>
</dbReference>
<evidence type="ECO:0000256" key="3">
    <source>
        <dbReference type="ARBA" id="ARBA00022801"/>
    </source>
</evidence>
<evidence type="ECO:0000256" key="4">
    <source>
        <dbReference type="ARBA" id="ARBA00022806"/>
    </source>
</evidence>
<proteinExistence type="inferred from homology"/>
<keyword evidence="3" id="KW-0378">Hydrolase</keyword>
<dbReference type="SUPFAM" id="SSF52540">
    <property type="entry name" value="P-loop containing nucleoside triphosphate hydrolases"/>
    <property type="match status" value="1"/>
</dbReference>
<feature type="domain" description="NERD" evidence="7">
    <location>
        <begin position="10"/>
        <end position="121"/>
    </location>
</feature>
<dbReference type="GO" id="GO:0043139">
    <property type="term" value="F:5'-3' DNA helicase activity"/>
    <property type="evidence" value="ECO:0007669"/>
    <property type="project" value="TreeGrafter"/>
</dbReference>
<dbReference type="PROSITE" id="PS50011">
    <property type="entry name" value="PROTEIN_KINASE_DOM"/>
    <property type="match status" value="1"/>
</dbReference>
<evidence type="ECO:0000256" key="5">
    <source>
        <dbReference type="ARBA" id="ARBA00022840"/>
    </source>
</evidence>
<evidence type="ECO:0000259" key="7">
    <source>
        <dbReference type="PROSITE" id="PS50965"/>
    </source>
</evidence>
<dbReference type="InterPro" id="IPR041679">
    <property type="entry name" value="DNA2/NAM7-like_C"/>
</dbReference>
<dbReference type="RefSeq" id="WP_146942929.1">
    <property type="nucleotide sequence ID" value="NZ_BJUL01000004.1"/>
</dbReference>
<dbReference type="InterPro" id="IPR011528">
    <property type="entry name" value="NERD"/>
</dbReference>
<evidence type="ECO:0000313" key="9">
    <source>
        <dbReference type="Proteomes" id="UP000663479"/>
    </source>
</evidence>
<dbReference type="GO" id="GO:0005524">
    <property type="term" value="F:ATP binding"/>
    <property type="evidence" value="ECO:0007669"/>
    <property type="project" value="UniProtKB-KW"/>
</dbReference>
<dbReference type="EMBL" id="CP066539">
    <property type="protein sequence ID" value="QRL03677.1"/>
    <property type="molecule type" value="Genomic_DNA"/>
</dbReference>
<dbReference type="SUPFAM" id="SSF56112">
    <property type="entry name" value="Protein kinase-like (PK-like)"/>
    <property type="match status" value="2"/>
</dbReference>
<dbReference type="CDD" id="cd17934">
    <property type="entry name" value="DEXXQc_Upf1-like"/>
    <property type="match status" value="1"/>
</dbReference>
<dbReference type="InterPro" id="IPR027417">
    <property type="entry name" value="P-loop_NTPase"/>
</dbReference>
<evidence type="ECO:0000313" key="8">
    <source>
        <dbReference type="EMBL" id="QRL03677.1"/>
    </source>
</evidence>
<protein>
    <submittedName>
        <fullName evidence="8">NERD domain-containing protein</fullName>
    </submittedName>
</protein>
<evidence type="ECO:0000256" key="2">
    <source>
        <dbReference type="ARBA" id="ARBA00022741"/>
    </source>
</evidence>
<evidence type="ECO:0000259" key="6">
    <source>
        <dbReference type="PROSITE" id="PS50011"/>
    </source>
</evidence>
<dbReference type="GO" id="GO:0016787">
    <property type="term" value="F:hydrolase activity"/>
    <property type="evidence" value="ECO:0007669"/>
    <property type="project" value="UniProtKB-KW"/>
</dbReference>
<dbReference type="InterPro" id="IPR050534">
    <property type="entry name" value="Coronavir_polyprotein_1ab"/>
</dbReference>
<keyword evidence="4" id="KW-0347">Helicase</keyword>
<dbReference type="GO" id="GO:0004672">
    <property type="term" value="F:protein kinase activity"/>
    <property type="evidence" value="ECO:0007669"/>
    <property type="project" value="InterPro"/>
</dbReference>
<accession>A0AAP9ZDM4</accession>
<feature type="domain" description="Protein kinase" evidence="6">
    <location>
        <begin position="166"/>
        <end position="478"/>
    </location>
</feature>
<reference evidence="8" key="1">
    <citation type="submission" date="2020-12" db="EMBL/GenBank/DDBJ databases">
        <title>Genome reconstruction of Halomonas venusta strain DSM 4743.</title>
        <authorList>
            <person name="Aguirre-Garrido J.F."/>
            <person name="Hernandez-Soto L.M."/>
            <person name="Martinez-Abarca F."/>
        </authorList>
    </citation>
    <scope>NUCLEOTIDE SEQUENCE</scope>
    <source>
        <strain evidence="8">4743</strain>
    </source>
</reference>
<sequence length="1675" mass="188905">MQVKLLGGSGLHASEVKAVRKMEEELRGSWFAYASLLVVDDQGSMDVDTLIITHDRLLLVELKEWNGNIESSDGQWYLNGTSRGKSPYEIKRVHALRIQKLIQQELEHKLGYFPQVEAHVVLCGSATPENLSSSEKRFVHSLDDFLKISSREGYEALVQDRSKAIYYIFDRLGKPRPNSDECLPVIRSFFGGHRVKPKEYRQHHFIAEPTPWFNHRNGLYKEYKGYHEELANEIALMRRWDFTQLGIGNATQSQWAEIALRESRVIRHAKQNSSPLEEYLLKPLVPLGESDITEDVTELYELRRTFFRLDEYINGQGNRASPETRLDWVRALLAPFSELHGLGIGHRDVDLHNLWYATEQRSILVSGFSTSFYPERGTVNDLRSHLQGSHMYLPEDALWEDGDIQDPFRQDVFMLTAVAYSLCYPGSKLENGDSRVPNWAPPKEDPYNGLLDEWFQKGLDWDPRNRHASANQQLAEFNSLTKRKYEGEVDTTELLESLSKGNFIKRGWSTFNIYQMFPPLPGENPGAGSKLTYLCSYESKTALCKLWPQVTVEPSLPGINRRVSNFRTRVEKVKSSFLSTPAVLDYGLLEAGGLYIITSYELGNPWREFTQSLSSEQRLELGFSLLKAVEQCHDQGISHGDLHPENLLVLASGDTLEGNEEESDNTPKVILLDLLDYGAASEPYNLEYGPANPAAADAMARDRYAVYKLIEEVLCEGPLSHIVHEEIARGLEQPGGIPASLEPLQNALEVSLQPSLESNEELSEEVLESLNILWGRSNFPDQPIDLEMDGGIYYFNCRWDRKNPDLMFCYLTGVNASLTVVVNPELRQIQQIRLTEGLLPLSDLISAASKATAQLTRPITVGRGSLDPETSSNLINLLFDLDPVLTLLEEKYSSETDGDVYEGDPNDGEIPTISPKRLWNSLASTEGENLLTLEILEGEINENQSGRIIIPYQTLDGRPLDFDSDDKVFISLRDDEYPLGELDIIETTPDFIALKPNRPRLHSILKEGAVLTLESLQSKASRDRKQKALERVLDHASVIPNLSEYFDPERVPNLVAQSHPPISKKLREKYDGVEKKLNDKQIEAFQRLIEYGPVGVLQGPPGTGKTSFVSQFIHYIFEVEGARNILLVGQSHTSVDAVAIKAREVCYDKSTDLSIVRMGQERMVATGMLDTHSSALQRQMRHAFHREYDQRIKVFSNRFGLPESLIDEALILHRTLSPILSSLVYFRNKIKSKYIKEKVDGEFDDDLLEQEKSLKDLVGKILHQRCPDSAEEIVEMDDIMGGVISLLCEENSVNNPAAISRLTSLLDLSHEWLNVLATGDANYDKFLVQTRQLVCGTLVGMGKIRYGIAEAEFDWVIVDEAARAQASELMIALQSAKRVLLVGDHRQLPPHYEKQHLRAAARKIGQGLDASIYKVTDFERAFLATKGVTLDTQYRMVEPIGKLVSSCFYRDEVASLKTGRGPSPAWFDSLPSPWDKPVIWLDSACGESATGESEIIPGRYVNYHEANQVMNLLKLLSDSKTVACLREFMGEDKGFPIGIITMYRAQKDLLEKELSKGEWAVTLRDLIRIDTVDSYQGQENKIVILSLVRDNSEEKQGFLKDRARINVSISRAQERLVVVGAVRMWSKRNSASALGEVLSFINSRVDVADPGYQIIKNPIRDSQVGSSLLEEMVNA</sequence>
<evidence type="ECO:0000256" key="1">
    <source>
        <dbReference type="ARBA" id="ARBA00007913"/>
    </source>
</evidence>
<comment type="similarity">
    <text evidence="1">Belongs to the DNA2/NAM7 helicase family.</text>
</comment>
<dbReference type="Pfam" id="PF13086">
    <property type="entry name" value="AAA_11"/>
    <property type="match status" value="1"/>
</dbReference>
<gene>
    <name evidence="8" type="ORF">JDS37_01515</name>
</gene>
<dbReference type="Gene3D" id="1.10.510.10">
    <property type="entry name" value="Transferase(Phosphotransferase) domain 1"/>
    <property type="match status" value="2"/>
</dbReference>
<dbReference type="PROSITE" id="PS50965">
    <property type="entry name" value="NERD"/>
    <property type="match status" value="1"/>
</dbReference>
<dbReference type="Pfam" id="PF08378">
    <property type="entry name" value="NERD"/>
    <property type="match status" value="1"/>
</dbReference>
<dbReference type="CDD" id="cd18808">
    <property type="entry name" value="SF1_C_Upf1"/>
    <property type="match status" value="1"/>
</dbReference>
<dbReference type="InterPro" id="IPR011009">
    <property type="entry name" value="Kinase-like_dom_sf"/>
</dbReference>
<dbReference type="PANTHER" id="PTHR43788">
    <property type="entry name" value="DNA2/NAM7 HELICASE FAMILY MEMBER"/>
    <property type="match status" value="1"/>
</dbReference>
<dbReference type="PANTHER" id="PTHR43788:SF8">
    <property type="entry name" value="DNA-BINDING PROTEIN SMUBP-2"/>
    <property type="match status" value="1"/>
</dbReference>
<name>A0AAP9ZDM4_9GAMM</name>
<dbReference type="InterPro" id="IPR041677">
    <property type="entry name" value="DNA2/NAM7_AAA_11"/>
</dbReference>
<dbReference type="InterPro" id="IPR000719">
    <property type="entry name" value="Prot_kinase_dom"/>
</dbReference>
<keyword evidence="2" id="KW-0547">Nucleotide-binding</keyword>
<dbReference type="Gene3D" id="3.40.50.300">
    <property type="entry name" value="P-loop containing nucleotide triphosphate hydrolases"/>
    <property type="match status" value="2"/>
</dbReference>
<keyword evidence="5" id="KW-0067">ATP-binding</keyword>
<dbReference type="Proteomes" id="UP000663479">
    <property type="component" value="Chromosome"/>
</dbReference>